<keyword evidence="4" id="KW-1185">Reference proteome</keyword>
<dbReference type="Pfam" id="PF00326">
    <property type="entry name" value="Peptidase_S9"/>
    <property type="match status" value="1"/>
</dbReference>
<sequence length="887" mass="96091">MGTRQAASPLSLSTSWQVLGPFQIGTRGMANLQLQATWGADPLEFIGGFRQLHYDPEAEFRSSLPTNGMAKWNITQATQTSSSALSTNATLSIAYSNVDWDFLKAVYGWAAVQYQCWARGELIVSGSEIQHVVLHTDAILEYWIDDVHYFGGDFYTYRKAPPVLHLAPGTHRIDLRLVRDVRAFGGILAPTIDVLVDFRQTTDTLELARPGILMSDVVGGRLASPAGSVTLRNSGEDDVEIVDIHSSDVRTPFSLLGQRAGSQLLLAPAPRALTSSQNRTSPSNQSSVVIVAGQTRPVAFNVSLPARNVSSVNYTISYRRVGSSQVSSLAVSQELNQLSLYEPHKVTYAHPGGMVSYTMLRPPARNATCRIGHDPNLPVLLGLHGAGLEADNGMVARALDSVPDLCSWVMFPTGVTPWSGDDWHNWGWTDVEAAISSIPDWIEYVGWQGPGVDINRLIVSGHSNGGQGTWYALTHHPDKIIAAAPVSGYASIQKYVPYELWQPADPRRTAIISGSLNSYRHEMLMENARGIPVQQQHGEIDDNVPAYNSRLLSQQLFQAGTNSSYNEVPGRNHWWDDVMTSPQLVDFYYEQTTSNDTIPRRLADFSFVVGDPGDTGSKGGILVTHLIDPGQYGRVSVRGHAIRTSNVLGLEFNPAVLGVDSVSIDGQEVILAETSQGEKVGLSKVTGSWEVGSFVGTDDGSLQRNGRQLGSMTAILRTNGPFIIRQSGGNQTSRIALQVSRNLHQYFQADTQILSSFEPAIESATGNVISITIGDAPASLHPDFPIQVDANGASVRDGHGSVQNYGAEARGAAFLRPLEGERLELVLWGADAEGLSQAARLVPMLTGVGQPDFVVLRESAKWRGIEGALALGLFDYAWNVTPSSVVA</sequence>
<keyword evidence="1" id="KW-0732">Signal</keyword>
<proteinExistence type="predicted"/>
<dbReference type="AlphaFoldDB" id="A0A2T2NRV1"/>
<dbReference type="PANTHER" id="PTHR43037">
    <property type="entry name" value="UNNAMED PRODUCT-RELATED"/>
    <property type="match status" value="1"/>
</dbReference>
<gene>
    <name evidence="3" type="ORF">BS50DRAFT_492218</name>
</gene>
<organism evidence="3 4">
    <name type="scientific">Corynespora cassiicola Philippines</name>
    <dbReference type="NCBI Taxonomy" id="1448308"/>
    <lineage>
        <taxon>Eukaryota</taxon>
        <taxon>Fungi</taxon>
        <taxon>Dikarya</taxon>
        <taxon>Ascomycota</taxon>
        <taxon>Pezizomycotina</taxon>
        <taxon>Dothideomycetes</taxon>
        <taxon>Pleosporomycetidae</taxon>
        <taxon>Pleosporales</taxon>
        <taxon>Corynesporascaceae</taxon>
        <taxon>Corynespora</taxon>
    </lineage>
</organism>
<dbReference type="GO" id="GO:0008236">
    <property type="term" value="F:serine-type peptidase activity"/>
    <property type="evidence" value="ECO:0007669"/>
    <property type="project" value="InterPro"/>
</dbReference>
<evidence type="ECO:0000313" key="4">
    <source>
        <dbReference type="Proteomes" id="UP000240883"/>
    </source>
</evidence>
<dbReference type="InterPro" id="IPR029058">
    <property type="entry name" value="AB_hydrolase_fold"/>
</dbReference>
<dbReference type="PANTHER" id="PTHR43037:SF4">
    <property type="entry name" value="PEPTIDASE S9 PROLYL OLIGOPEPTIDASE CATALYTIC DOMAIN-CONTAINING PROTEIN"/>
    <property type="match status" value="1"/>
</dbReference>
<evidence type="ECO:0000259" key="2">
    <source>
        <dbReference type="Pfam" id="PF00326"/>
    </source>
</evidence>
<evidence type="ECO:0000256" key="1">
    <source>
        <dbReference type="ARBA" id="ARBA00022729"/>
    </source>
</evidence>
<protein>
    <recommendedName>
        <fullName evidence="2">Peptidase S9 prolyl oligopeptidase catalytic domain-containing protein</fullName>
    </recommendedName>
</protein>
<feature type="domain" description="Peptidase S9 prolyl oligopeptidase catalytic" evidence="2">
    <location>
        <begin position="417"/>
        <end position="577"/>
    </location>
</feature>
<dbReference type="InterPro" id="IPR050955">
    <property type="entry name" value="Plant_Biomass_Hydrol_Est"/>
</dbReference>
<dbReference type="InterPro" id="IPR001375">
    <property type="entry name" value="Peptidase_S9_cat"/>
</dbReference>
<name>A0A2T2NRV1_CORCC</name>
<reference evidence="3 4" key="1">
    <citation type="journal article" date="2018" name="Front. Microbiol.">
        <title>Genome-Wide Analysis of Corynespora cassiicola Leaf Fall Disease Putative Effectors.</title>
        <authorList>
            <person name="Lopez D."/>
            <person name="Ribeiro S."/>
            <person name="Label P."/>
            <person name="Fumanal B."/>
            <person name="Venisse J.S."/>
            <person name="Kohler A."/>
            <person name="de Oliveira R.R."/>
            <person name="Labutti K."/>
            <person name="Lipzen A."/>
            <person name="Lail K."/>
            <person name="Bauer D."/>
            <person name="Ohm R.A."/>
            <person name="Barry K.W."/>
            <person name="Spatafora J."/>
            <person name="Grigoriev I.V."/>
            <person name="Martin F.M."/>
            <person name="Pujade-Renaud V."/>
        </authorList>
    </citation>
    <scope>NUCLEOTIDE SEQUENCE [LARGE SCALE GENOMIC DNA]</scope>
    <source>
        <strain evidence="3 4">Philippines</strain>
    </source>
</reference>
<dbReference type="EMBL" id="KZ678134">
    <property type="protein sequence ID" value="PSN67818.1"/>
    <property type="molecule type" value="Genomic_DNA"/>
</dbReference>
<dbReference type="OrthoDB" id="449091at2759"/>
<dbReference type="GO" id="GO:0006508">
    <property type="term" value="P:proteolysis"/>
    <property type="evidence" value="ECO:0007669"/>
    <property type="project" value="InterPro"/>
</dbReference>
<dbReference type="Gene3D" id="3.40.50.1820">
    <property type="entry name" value="alpha/beta hydrolase"/>
    <property type="match status" value="1"/>
</dbReference>
<evidence type="ECO:0000313" key="3">
    <source>
        <dbReference type="EMBL" id="PSN67818.1"/>
    </source>
</evidence>
<dbReference type="STRING" id="1448308.A0A2T2NRV1"/>
<dbReference type="Proteomes" id="UP000240883">
    <property type="component" value="Unassembled WGS sequence"/>
</dbReference>
<dbReference type="SUPFAM" id="SSF53474">
    <property type="entry name" value="alpha/beta-Hydrolases"/>
    <property type="match status" value="1"/>
</dbReference>
<accession>A0A2T2NRV1</accession>